<reference evidence="2" key="1">
    <citation type="journal article" date="2020" name="Stud. Mycol.">
        <title>101 Dothideomycetes genomes: a test case for predicting lifestyles and emergence of pathogens.</title>
        <authorList>
            <person name="Haridas S."/>
            <person name="Albert R."/>
            <person name="Binder M."/>
            <person name="Bloem J."/>
            <person name="Labutti K."/>
            <person name="Salamov A."/>
            <person name="Andreopoulos B."/>
            <person name="Baker S."/>
            <person name="Barry K."/>
            <person name="Bills G."/>
            <person name="Bluhm B."/>
            <person name="Cannon C."/>
            <person name="Castanera R."/>
            <person name="Culley D."/>
            <person name="Daum C."/>
            <person name="Ezra D."/>
            <person name="Gonzalez J."/>
            <person name="Henrissat B."/>
            <person name="Kuo A."/>
            <person name="Liang C."/>
            <person name="Lipzen A."/>
            <person name="Lutzoni F."/>
            <person name="Magnuson J."/>
            <person name="Mondo S."/>
            <person name="Nolan M."/>
            <person name="Ohm R."/>
            <person name="Pangilinan J."/>
            <person name="Park H.-J."/>
            <person name="Ramirez L."/>
            <person name="Alfaro M."/>
            <person name="Sun H."/>
            <person name="Tritt A."/>
            <person name="Yoshinaga Y."/>
            <person name="Zwiers L.-H."/>
            <person name="Turgeon B."/>
            <person name="Goodwin S."/>
            <person name="Spatafora J."/>
            <person name="Crous P."/>
            <person name="Grigoriev I."/>
        </authorList>
    </citation>
    <scope>NUCLEOTIDE SEQUENCE</scope>
    <source>
        <strain evidence="2">CBS 133067</strain>
    </source>
</reference>
<name>A0A9P4MAR0_9PEZI</name>
<evidence type="ECO:0000259" key="1">
    <source>
        <dbReference type="Pfam" id="PF12697"/>
    </source>
</evidence>
<organism evidence="2 3">
    <name type="scientific">Rhizodiscina lignyota</name>
    <dbReference type="NCBI Taxonomy" id="1504668"/>
    <lineage>
        <taxon>Eukaryota</taxon>
        <taxon>Fungi</taxon>
        <taxon>Dikarya</taxon>
        <taxon>Ascomycota</taxon>
        <taxon>Pezizomycotina</taxon>
        <taxon>Dothideomycetes</taxon>
        <taxon>Pleosporomycetidae</taxon>
        <taxon>Aulographales</taxon>
        <taxon>Rhizodiscinaceae</taxon>
        <taxon>Rhizodiscina</taxon>
    </lineage>
</organism>
<gene>
    <name evidence="2" type="ORF">NA57DRAFT_32931</name>
</gene>
<dbReference type="PANTHER" id="PTHR43798:SF5">
    <property type="entry name" value="MONOACYLGLYCEROL LIPASE ABHD6"/>
    <property type="match status" value="1"/>
</dbReference>
<dbReference type="Gene3D" id="3.40.50.1820">
    <property type="entry name" value="alpha/beta hydrolase"/>
    <property type="match status" value="1"/>
</dbReference>
<feature type="domain" description="AB hydrolase-1" evidence="1">
    <location>
        <begin position="30"/>
        <end position="276"/>
    </location>
</feature>
<dbReference type="SUPFAM" id="SSF53474">
    <property type="entry name" value="alpha/beta-Hydrolases"/>
    <property type="match status" value="1"/>
</dbReference>
<dbReference type="Proteomes" id="UP000799772">
    <property type="component" value="Unassembled WGS sequence"/>
</dbReference>
<dbReference type="InterPro" id="IPR050266">
    <property type="entry name" value="AB_hydrolase_sf"/>
</dbReference>
<dbReference type="GO" id="GO:0016020">
    <property type="term" value="C:membrane"/>
    <property type="evidence" value="ECO:0007669"/>
    <property type="project" value="TreeGrafter"/>
</dbReference>
<proteinExistence type="predicted"/>
<dbReference type="GO" id="GO:0047372">
    <property type="term" value="F:monoacylglycerol lipase activity"/>
    <property type="evidence" value="ECO:0007669"/>
    <property type="project" value="TreeGrafter"/>
</dbReference>
<keyword evidence="3" id="KW-1185">Reference proteome</keyword>
<dbReference type="InterPro" id="IPR000073">
    <property type="entry name" value="AB_hydrolase_1"/>
</dbReference>
<evidence type="ECO:0000313" key="2">
    <source>
        <dbReference type="EMBL" id="KAF2103510.1"/>
    </source>
</evidence>
<dbReference type="AlphaFoldDB" id="A0A9P4MAR0"/>
<evidence type="ECO:0000313" key="3">
    <source>
        <dbReference type="Proteomes" id="UP000799772"/>
    </source>
</evidence>
<protein>
    <submittedName>
        <fullName evidence="2">Alpha/beta-hydrolase</fullName>
    </submittedName>
</protein>
<accession>A0A9P4MAR0</accession>
<dbReference type="Pfam" id="PF12697">
    <property type="entry name" value="Abhydrolase_6"/>
    <property type="match status" value="1"/>
</dbReference>
<dbReference type="OrthoDB" id="8119704at2759"/>
<sequence>MESFMLETPHGALHTAYSKPTSGSTSNPTILFLHGNSSSSQIFEPLLSNSTLKSKYPLLIFDLPGHGFSKDAPNPEQSYHQPGYADAALHVLRHYGVKEFIALGWSLGGHNAIEMIPLLSSPTTNSTGIKCLGFMIVGTPPAKGAQQLLDGFHNDISTGPAAMNVLPEELSFAFAEAMTKVKPAPAWLHETVKRTDGRTREIMFRAFHEGQGSDQGQVVREWDEGWVAIVNGKEEPYVRLDYCAEVGKGAKKLWQGHTIEIEGTEHAPFFEAPEKFTPVFLQFVEDCAKVGKA</sequence>
<dbReference type="InterPro" id="IPR029058">
    <property type="entry name" value="AB_hydrolase_fold"/>
</dbReference>
<dbReference type="EMBL" id="ML978122">
    <property type="protein sequence ID" value="KAF2103510.1"/>
    <property type="molecule type" value="Genomic_DNA"/>
</dbReference>
<comment type="caution">
    <text evidence="2">The sequence shown here is derived from an EMBL/GenBank/DDBJ whole genome shotgun (WGS) entry which is preliminary data.</text>
</comment>
<dbReference type="PANTHER" id="PTHR43798">
    <property type="entry name" value="MONOACYLGLYCEROL LIPASE"/>
    <property type="match status" value="1"/>
</dbReference>
<dbReference type="GO" id="GO:0046464">
    <property type="term" value="P:acylglycerol catabolic process"/>
    <property type="evidence" value="ECO:0007669"/>
    <property type="project" value="TreeGrafter"/>
</dbReference>